<feature type="domain" description="Rhodanese" evidence="3">
    <location>
        <begin position="166"/>
        <end position="278"/>
    </location>
</feature>
<name>A0A7J5APZ1_9FLAO</name>
<dbReference type="SUPFAM" id="SSF52821">
    <property type="entry name" value="Rhodanese/Cell cycle control phosphatase"/>
    <property type="match status" value="2"/>
</dbReference>
<dbReference type="PROSITE" id="PS50206">
    <property type="entry name" value="RHODANESE_3"/>
    <property type="match status" value="2"/>
</dbReference>
<evidence type="ECO:0000259" key="3">
    <source>
        <dbReference type="PROSITE" id="PS50206"/>
    </source>
</evidence>
<evidence type="ECO:0000313" key="4">
    <source>
        <dbReference type="EMBL" id="KAB1159627.1"/>
    </source>
</evidence>
<keyword evidence="1 4" id="KW-0808">Transferase</keyword>
<comment type="caution">
    <text evidence="4">The sequence shown here is derived from an EMBL/GenBank/DDBJ whole genome shotgun (WGS) entry which is preliminary data.</text>
</comment>
<dbReference type="SMART" id="SM00450">
    <property type="entry name" value="RHOD"/>
    <property type="match status" value="2"/>
</dbReference>
<dbReference type="InterPro" id="IPR001763">
    <property type="entry name" value="Rhodanese-like_dom"/>
</dbReference>
<dbReference type="Gene3D" id="3.40.250.10">
    <property type="entry name" value="Rhodanese-like domain"/>
    <property type="match status" value="2"/>
</dbReference>
<dbReference type="InterPro" id="IPR045078">
    <property type="entry name" value="TST/MPST-like"/>
</dbReference>
<dbReference type="GO" id="GO:0004792">
    <property type="term" value="F:thiosulfate-cyanide sulfurtransferase activity"/>
    <property type="evidence" value="ECO:0007669"/>
    <property type="project" value="TreeGrafter"/>
</dbReference>
<dbReference type="Pfam" id="PF00581">
    <property type="entry name" value="Rhodanese"/>
    <property type="match status" value="2"/>
</dbReference>
<organism evidence="4 5">
    <name type="scientific">Tenacibaculum aiptasiae</name>
    <dbReference type="NCBI Taxonomy" id="426481"/>
    <lineage>
        <taxon>Bacteria</taxon>
        <taxon>Pseudomonadati</taxon>
        <taxon>Bacteroidota</taxon>
        <taxon>Flavobacteriia</taxon>
        <taxon>Flavobacteriales</taxon>
        <taxon>Flavobacteriaceae</taxon>
        <taxon>Tenacibaculum</taxon>
    </lineage>
</organism>
<dbReference type="Proteomes" id="UP000467305">
    <property type="component" value="Unassembled WGS sequence"/>
</dbReference>
<dbReference type="InterPro" id="IPR036873">
    <property type="entry name" value="Rhodanese-like_dom_sf"/>
</dbReference>
<evidence type="ECO:0000256" key="2">
    <source>
        <dbReference type="ARBA" id="ARBA00022737"/>
    </source>
</evidence>
<dbReference type="PANTHER" id="PTHR11364">
    <property type="entry name" value="THIOSULFATE SULFERTANSFERASE"/>
    <property type="match status" value="1"/>
</dbReference>
<dbReference type="CDD" id="cd01448">
    <property type="entry name" value="TST_Repeat_1"/>
    <property type="match status" value="1"/>
</dbReference>
<dbReference type="CDD" id="cd01449">
    <property type="entry name" value="TST_Repeat_2"/>
    <property type="match status" value="1"/>
</dbReference>
<evidence type="ECO:0000313" key="5">
    <source>
        <dbReference type="Proteomes" id="UP000467305"/>
    </source>
</evidence>
<sequence length="279" mass="31507">MKLNVNEAIVTVEWLYQNLKAENLIILDATITKVGTTGNKGQVKQQIPNAVFFDLKNVFLDKNGEFPNTIPSEKYFQEEVQRLGINKDSCIVVYDDLGVYSAPRVWWLFKTFGFANIAVLNGGLPNWLKHDYSVEVPKFKEIVKGDFTANYKSEKIGFVKDVLEASNKEELILDARSKGRFHATVAEPRTDLRGGHIPNSKSLPYSELQREGMMKSKEELQEIFQKLNPKNEEAIFSCGSGITACILALGSEISGNKNYKVYDGSWTEWASKIELPIEK</sequence>
<protein>
    <submittedName>
        <fullName evidence="4">Sulfurtransferase</fullName>
    </submittedName>
</protein>
<gene>
    <name evidence="4" type="ORF">F7018_04775</name>
</gene>
<accession>A0A7J5APZ1</accession>
<reference evidence="4 5" key="1">
    <citation type="submission" date="2019-09" db="EMBL/GenBank/DDBJ databases">
        <authorList>
            <person name="Cao W.R."/>
        </authorList>
    </citation>
    <scope>NUCLEOTIDE SEQUENCE [LARGE SCALE GENOMIC DNA]</scope>
    <source>
        <strain evidence="5">a4</strain>
    </source>
</reference>
<keyword evidence="2" id="KW-0677">Repeat</keyword>
<feature type="domain" description="Rhodanese" evidence="3">
    <location>
        <begin position="47"/>
        <end position="136"/>
    </location>
</feature>
<dbReference type="RefSeq" id="WP_150898873.1">
    <property type="nucleotide sequence ID" value="NZ_WAAU01000008.1"/>
</dbReference>
<keyword evidence="5" id="KW-1185">Reference proteome</keyword>
<dbReference type="AlphaFoldDB" id="A0A7J5APZ1"/>
<dbReference type="PANTHER" id="PTHR11364:SF27">
    <property type="entry name" value="SULFURTRANSFERASE"/>
    <property type="match status" value="1"/>
</dbReference>
<dbReference type="EMBL" id="WAAU01000008">
    <property type="protein sequence ID" value="KAB1159627.1"/>
    <property type="molecule type" value="Genomic_DNA"/>
</dbReference>
<dbReference type="OrthoDB" id="9770030at2"/>
<evidence type="ECO:0000256" key="1">
    <source>
        <dbReference type="ARBA" id="ARBA00022679"/>
    </source>
</evidence>
<proteinExistence type="predicted"/>